<evidence type="ECO:0000313" key="1">
    <source>
        <dbReference type="EMBL" id="KUG27996.1"/>
    </source>
</evidence>
<proteinExistence type="predicted"/>
<dbReference type="EMBL" id="LNQE01000269">
    <property type="protein sequence ID" value="KUG27996.1"/>
    <property type="molecule type" value="Genomic_DNA"/>
</dbReference>
<protein>
    <recommendedName>
        <fullName evidence="2">PcfJ-like protein</fullName>
    </recommendedName>
</protein>
<comment type="caution">
    <text evidence="1">The sequence shown here is derived from an EMBL/GenBank/DDBJ whole genome shotgun (WGS) entry which is preliminary data.</text>
</comment>
<dbReference type="InterPro" id="IPR025586">
    <property type="entry name" value="PcfJ"/>
</dbReference>
<accession>A0A0W8G4N0</accession>
<dbReference type="Pfam" id="PF14284">
    <property type="entry name" value="PcfJ"/>
    <property type="match status" value="1"/>
</dbReference>
<organism evidence="1">
    <name type="scientific">hydrocarbon metagenome</name>
    <dbReference type="NCBI Taxonomy" id="938273"/>
    <lineage>
        <taxon>unclassified sequences</taxon>
        <taxon>metagenomes</taxon>
        <taxon>ecological metagenomes</taxon>
    </lineage>
</organism>
<name>A0A0W8G4N0_9ZZZZ</name>
<sequence>MPEVHMRPMLECHTIQHRISRNTMIVDPPYCHYFRDSRRLCFDLRRVYGAPWAVFRLRSWEEGLWVEKRAAGCWRRDEAAFDYVLVSEEISSLPTDHPLRAYHDTIPGNVADLAKPFRQHQLRVMQALAAYPQASDLALQSPLIFWIAASLLPSAPSSKDVVTLFSQRRASILERFFGHGSRSLVRFFGKLRNPTFEPRDFTALVKLKAAPEVAWNLRHLPAVDWALLRFLLGRPELFRFRAVRELLRNMPENAPHRLIMNVERLLRDVLRLGEILRRGHALEYVETLPSMDDVAQVHERWSVELNATHTQRMIERYGDDLPKPPFPGTDSIFPITTVTELLEEGRTMQHCVGSYIETLREARTYIYTMTKPERTTIEIHRLADGNVRLGQCKLSHNRQPPQETMAAVYDWIASINQQVVRVELNQHCKC</sequence>
<reference evidence="1" key="1">
    <citation type="journal article" date="2015" name="Proc. Natl. Acad. Sci. U.S.A.">
        <title>Networks of energetic and metabolic interactions define dynamics in microbial communities.</title>
        <authorList>
            <person name="Embree M."/>
            <person name="Liu J.K."/>
            <person name="Al-Bassam M.M."/>
            <person name="Zengler K."/>
        </authorList>
    </citation>
    <scope>NUCLEOTIDE SEQUENCE</scope>
</reference>
<gene>
    <name evidence="1" type="ORF">ASZ90_002143</name>
</gene>
<dbReference type="AlphaFoldDB" id="A0A0W8G4N0"/>
<evidence type="ECO:0008006" key="2">
    <source>
        <dbReference type="Google" id="ProtNLM"/>
    </source>
</evidence>